<accession>A0A0D5C3B5</accession>
<reference evidence="3" key="1">
    <citation type="submission" date="2015-03" db="EMBL/GenBank/DDBJ databases">
        <title>Characterization of two novel Thaumarchaeota isolated from the Northern Adriatic Sea.</title>
        <authorList>
            <person name="Bayer B."/>
            <person name="Vojvoda J."/>
            <person name="Offre P."/>
            <person name="Srivastava A."/>
            <person name="Elisabeth N."/>
            <person name="Garcia J.A.L."/>
            <person name="Schleper C."/>
            <person name="Herndl G.J."/>
        </authorList>
    </citation>
    <scope>NUCLEOTIDE SEQUENCE [LARGE SCALE GENOMIC DNA]</scope>
    <source>
        <strain evidence="3">NF5</strain>
    </source>
</reference>
<dbReference type="EMBL" id="CP011070">
    <property type="protein sequence ID" value="AJW71226.1"/>
    <property type="molecule type" value="Genomic_DNA"/>
</dbReference>
<name>A0A0D5C3B5_9ARCH</name>
<organism evidence="2 3">
    <name type="scientific">Nitrosopumilus adriaticus</name>
    <dbReference type="NCBI Taxonomy" id="1580092"/>
    <lineage>
        <taxon>Archaea</taxon>
        <taxon>Nitrososphaerota</taxon>
        <taxon>Nitrososphaeria</taxon>
        <taxon>Nitrosopumilales</taxon>
        <taxon>Nitrosopumilaceae</taxon>
        <taxon>Nitrosopumilus</taxon>
    </lineage>
</organism>
<gene>
    <name evidence="2" type="ORF">NADRNF5_1545</name>
</gene>
<dbReference type="STRING" id="1580092.NADRNF5_1545"/>
<reference evidence="2 3" key="2">
    <citation type="journal article" date="2016" name="ISME J.">
        <title>Physiological and genomic characterization of two novel marine thaumarchaeal strains indicates niche differentiation.</title>
        <authorList>
            <person name="Bayer B."/>
            <person name="Vojvoda J."/>
            <person name="Offre P."/>
            <person name="Alves R.J."/>
            <person name="Elisabeth N.H."/>
            <person name="Garcia J.A."/>
            <person name="Volland J.M."/>
            <person name="Srivastava A."/>
            <person name="Schleper C."/>
            <person name="Herndl G.J."/>
        </authorList>
    </citation>
    <scope>NUCLEOTIDE SEQUENCE [LARGE SCALE GENOMIC DNA]</scope>
    <source>
        <strain evidence="2 3">NF5</strain>
    </source>
</reference>
<keyword evidence="3" id="KW-1185">Reference proteome</keyword>
<dbReference type="GeneID" id="24820723"/>
<sequence>MVKNQLSQYSATESGLGFLYQFEVAFLTLLKNPGNEISIETIDDVVVEKNDKILEIIQSKHHVSEKGSLHNTSQDIWKTLNIWLDGFNEIKKNNPFVKRILLTTDESKTTQAAYFLQQDEQVRNPKKAMDILENIAKTSDALKNKKIYKKFLRFNPELKKELFESIYVFDGSLKIQDARNKIMNEIAKRGRKEFEKQFFERVWGLWINMVTDILATKSKSTISYDEFHSHIQDIRDEFNRESLPIDFIYKDPTQKQIKTYMDKIFVQQLNWIMATEPIIELAIVDYWKAYQQRSKWIKDELLFDKELIQYEKRLVDAWKKQFEMKKWELGTSKENSKKIEKGREILNWVNSTTSLCIRDRCTEPYVTQGSYHMLANRKKIGWHVDFEKKLKSIIRHATETPA</sequence>
<evidence type="ECO:0000313" key="2">
    <source>
        <dbReference type="EMBL" id="AJW71226.1"/>
    </source>
</evidence>
<feature type="domain" description="ABC-three component systems C-terminal" evidence="1">
    <location>
        <begin position="265"/>
        <end position="389"/>
    </location>
</feature>
<dbReference type="Proteomes" id="UP000032408">
    <property type="component" value="Chromosome"/>
</dbReference>
<dbReference type="Pfam" id="PF20283">
    <property type="entry name" value="CTD7"/>
    <property type="match status" value="1"/>
</dbReference>
<dbReference type="AlphaFoldDB" id="A0A0D5C3B5"/>
<dbReference type="OrthoDB" id="359499at2157"/>
<evidence type="ECO:0000313" key="3">
    <source>
        <dbReference type="Proteomes" id="UP000032408"/>
    </source>
</evidence>
<dbReference type="RefSeq" id="WP_048116743.1">
    <property type="nucleotide sequence ID" value="NZ_CP011070.1"/>
</dbReference>
<dbReference type="HOGENOM" id="CLU_059732_0_0_2"/>
<proteinExistence type="predicted"/>
<dbReference type="InterPro" id="IPR046913">
    <property type="entry name" value="ABC-3C_CTD7"/>
</dbReference>
<protein>
    <recommendedName>
        <fullName evidence="1">ABC-three component systems C-terminal domain-containing protein</fullName>
    </recommendedName>
</protein>
<evidence type="ECO:0000259" key="1">
    <source>
        <dbReference type="Pfam" id="PF20283"/>
    </source>
</evidence>
<dbReference type="KEGG" id="nin:NADRNF5_1545"/>